<evidence type="ECO:0000259" key="12">
    <source>
        <dbReference type="Pfam" id="PF06574"/>
    </source>
</evidence>
<evidence type="ECO:0000256" key="10">
    <source>
        <dbReference type="ARBA" id="ARBA00022840"/>
    </source>
</evidence>
<evidence type="ECO:0000256" key="11">
    <source>
        <dbReference type="ARBA" id="ARBA00049494"/>
    </source>
</evidence>
<proteinExistence type="inferred from homology"/>
<keyword evidence="6" id="KW-0808">Transferase</keyword>
<dbReference type="UniPathway" id="UPA00277">
    <property type="reaction ID" value="UER00407"/>
</dbReference>
<evidence type="ECO:0000256" key="9">
    <source>
        <dbReference type="ARBA" id="ARBA00022827"/>
    </source>
</evidence>
<evidence type="ECO:0000313" key="13">
    <source>
        <dbReference type="EMBL" id="MBA4613638.1"/>
    </source>
</evidence>
<evidence type="ECO:0000256" key="4">
    <source>
        <dbReference type="ARBA" id="ARBA00022630"/>
    </source>
</evidence>
<keyword evidence="8" id="KW-0547">Nucleotide-binding</keyword>
<dbReference type="GO" id="GO:0009231">
    <property type="term" value="P:riboflavin biosynthetic process"/>
    <property type="evidence" value="ECO:0007669"/>
    <property type="project" value="InterPro"/>
</dbReference>
<accession>A0A838XYM7</accession>
<keyword evidence="7" id="KW-0548">Nucleotidyltransferase</keyword>
<evidence type="ECO:0000313" key="14">
    <source>
        <dbReference type="Proteomes" id="UP000559404"/>
    </source>
</evidence>
<comment type="caution">
    <text evidence="13">The sequence shown here is derived from an EMBL/GenBank/DDBJ whole genome shotgun (WGS) entry which is preliminary data.</text>
</comment>
<reference evidence="13 14" key="2">
    <citation type="submission" date="2020-08" db="EMBL/GenBank/DDBJ databases">
        <title>Stappia taiwanensis sp. nov., isolated from a coastal thermal spring.</title>
        <authorList>
            <person name="Kampfer P."/>
        </authorList>
    </citation>
    <scope>NUCLEOTIDE SEQUENCE [LARGE SCALE GENOMIC DNA]</scope>
    <source>
        <strain evidence="13 14">DSM 23284</strain>
    </source>
</reference>
<dbReference type="Pfam" id="PF06574">
    <property type="entry name" value="FAD_syn"/>
    <property type="match status" value="1"/>
</dbReference>
<comment type="similarity">
    <text evidence="2">Belongs to the RibF family.</text>
</comment>
<dbReference type="GO" id="GO:0008531">
    <property type="term" value="F:riboflavin kinase activity"/>
    <property type="evidence" value="ECO:0007669"/>
    <property type="project" value="TreeGrafter"/>
</dbReference>
<evidence type="ECO:0000256" key="3">
    <source>
        <dbReference type="ARBA" id="ARBA00012393"/>
    </source>
</evidence>
<dbReference type="GO" id="GO:0006747">
    <property type="term" value="P:FAD biosynthetic process"/>
    <property type="evidence" value="ECO:0007669"/>
    <property type="project" value="UniProtKB-UniPathway"/>
</dbReference>
<organism evidence="13 14">
    <name type="scientific">Stappia taiwanensis</name>
    <dbReference type="NCBI Taxonomy" id="992267"/>
    <lineage>
        <taxon>Bacteria</taxon>
        <taxon>Pseudomonadati</taxon>
        <taxon>Pseudomonadota</taxon>
        <taxon>Alphaproteobacteria</taxon>
        <taxon>Hyphomicrobiales</taxon>
        <taxon>Stappiaceae</taxon>
        <taxon>Stappia</taxon>
    </lineage>
</organism>
<dbReference type="InterPro" id="IPR015864">
    <property type="entry name" value="FAD_synthase"/>
</dbReference>
<dbReference type="EC" id="2.7.7.2" evidence="3"/>
<dbReference type="InterPro" id="IPR014729">
    <property type="entry name" value="Rossmann-like_a/b/a_fold"/>
</dbReference>
<keyword evidence="9" id="KW-0274">FAD</keyword>
<comment type="pathway">
    <text evidence="1">Cofactor biosynthesis; FAD biosynthesis; FAD from FMN: step 1/1.</text>
</comment>
<name>A0A838XYM7_9HYPH</name>
<dbReference type="GO" id="GO:0003919">
    <property type="term" value="F:FMN adenylyltransferase activity"/>
    <property type="evidence" value="ECO:0007669"/>
    <property type="project" value="UniProtKB-EC"/>
</dbReference>
<evidence type="ECO:0000256" key="5">
    <source>
        <dbReference type="ARBA" id="ARBA00022643"/>
    </source>
</evidence>
<evidence type="ECO:0000256" key="2">
    <source>
        <dbReference type="ARBA" id="ARBA00010214"/>
    </source>
</evidence>
<protein>
    <recommendedName>
        <fullName evidence="3">FAD synthase</fullName>
        <ecNumber evidence="3">2.7.7.2</ecNumber>
    </recommendedName>
</protein>
<dbReference type="Gene3D" id="3.40.50.620">
    <property type="entry name" value="HUPs"/>
    <property type="match status" value="1"/>
</dbReference>
<feature type="domain" description="FAD synthetase" evidence="12">
    <location>
        <begin position="18"/>
        <end position="161"/>
    </location>
</feature>
<reference evidence="13 14" key="1">
    <citation type="submission" date="2020-07" db="EMBL/GenBank/DDBJ databases">
        <authorList>
            <person name="Li M."/>
        </authorList>
    </citation>
    <scope>NUCLEOTIDE SEQUENCE [LARGE SCALE GENOMIC DNA]</scope>
    <source>
        <strain evidence="13 14">DSM 23284</strain>
    </source>
</reference>
<evidence type="ECO:0000256" key="8">
    <source>
        <dbReference type="ARBA" id="ARBA00022741"/>
    </source>
</evidence>
<dbReference type="EMBL" id="JACEON010000021">
    <property type="protein sequence ID" value="MBA4613638.1"/>
    <property type="molecule type" value="Genomic_DNA"/>
</dbReference>
<dbReference type="InterPro" id="IPR023468">
    <property type="entry name" value="Riboflavin_kinase"/>
</dbReference>
<dbReference type="CDD" id="cd02064">
    <property type="entry name" value="FAD_synthetase_N"/>
    <property type="match status" value="1"/>
</dbReference>
<evidence type="ECO:0000256" key="7">
    <source>
        <dbReference type="ARBA" id="ARBA00022695"/>
    </source>
</evidence>
<dbReference type="Proteomes" id="UP000559404">
    <property type="component" value="Unassembled WGS sequence"/>
</dbReference>
<dbReference type="GO" id="GO:0005524">
    <property type="term" value="F:ATP binding"/>
    <property type="evidence" value="ECO:0007669"/>
    <property type="project" value="UniProtKB-KW"/>
</dbReference>
<evidence type="ECO:0000256" key="1">
    <source>
        <dbReference type="ARBA" id="ARBA00004726"/>
    </source>
</evidence>
<keyword evidence="4" id="KW-0285">Flavoprotein</keyword>
<comment type="catalytic activity">
    <reaction evidence="11">
        <text>FMN + ATP + H(+) = FAD + diphosphate</text>
        <dbReference type="Rhea" id="RHEA:17237"/>
        <dbReference type="ChEBI" id="CHEBI:15378"/>
        <dbReference type="ChEBI" id="CHEBI:30616"/>
        <dbReference type="ChEBI" id="CHEBI:33019"/>
        <dbReference type="ChEBI" id="CHEBI:57692"/>
        <dbReference type="ChEBI" id="CHEBI:58210"/>
        <dbReference type="EC" id="2.7.7.2"/>
    </reaction>
</comment>
<keyword evidence="10" id="KW-0067">ATP-binding</keyword>
<dbReference type="PANTHER" id="PTHR22749:SF6">
    <property type="entry name" value="RIBOFLAVIN KINASE"/>
    <property type="match status" value="1"/>
</dbReference>
<sequence>MSTGGTAKVHPHAALALSSSLVTVGTFDGVHRGHQALLSNLVTRARRRGVPSLVYTFDPPPKTVFAKVLQLTPLEEKLRRLSHFGVDHIVVARFDADYAARPAEAFIAELGRLNPRELWLGRDFRFGQGRKGDVALLSRYFDVRVLKDVGCTTGERISSSRLRALFGEGRREEARRLHGWPSLGCLPGTVD</sequence>
<evidence type="ECO:0000256" key="6">
    <source>
        <dbReference type="ARBA" id="ARBA00022679"/>
    </source>
</evidence>
<dbReference type="GO" id="GO:0009398">
    <property type="term" value="P:FMN biosynthetic process"/>
    <property type="evidence" value="ECO:0007669"/>
    <property type="project" value="TreeGrafter"/>
</dbReference>
<dbReference type="AlphaFoldDB" id="A0A838XYM7"/>
<gene>
    <name evidence="13" type="ORF">H1W37_18425</name>
</gene>
<keyword evidence="5" id="KW-0288">FMN</keyword>
<dbReference type="SUPFAM" id="SSF52374">
    <property type="entry name" value="Nucleotidylyl transferase"/>
    <property type="match status" value="1"/>
</dbReference>
<dbReference type="PANTHER" id="PTHR22749">
    <property type="entry name" value="RIBOFLAVIN KINASE/FMN ADENYLYLTRANSFERASE"/>
    <property type="match status" value="1"/>
</dbReference>
<keyword evidence="14" id="KW-1185">Reference proteome</keyword>